<dbReference type="EMBL" id="JBHRZG010000024">
    <property type="protein sequence ID" value="MFC3835668.1"/>
    <property type="molecule type" value="Genomic_DNA"/>
</dbReference>
<dbReference type="PANTHER" id="PTHR11839">
    <property type="entry name" value="UDP/ADP-SUGAR PYROPHOSPHATASE"/>
    <property type="match status" value="1"/>
</dbReference>
<dbReference type="InterPro" id="IPR020084">
    <property type="entry name" value="NUDIX_hydrolase_CS"/>
</dbReference>
<dbReference type="Proteomes" id="UP001595803">
    <property type="component" value="Unassembled WGS sequence"/>
</dbReference>
<evidence type="ECO:0000313" key="4">
    <source>
        <dbReference type="EMBL" id="MFC3835668.1"/>
    </source>
</evidence>
<evidence type="ECO:0000256" key="2">
    <source>
        <dbReference type="ARBA" id="ARBA00022801"/>
    </source>
</evidence>
<dbReference type="Pfam" id="PF00293">
    <property type="entry name" value="NUDIX"/>
    <property type="match status" value="1"/>
</dbReference>
<keyword evidence="5" id="KW-1185">Reference proteome</keyword>
<protein>
    <submittedName>
        <fullName evidence="4">NUDIX domain-containing protein</fullName>
    </submittedName>
</protein>
<dbReference type="PANTHER" id="PTHR11839:SF18">
    <property type="entry name" value="NUDIX HYDROLASE DOMAIN-CONTAINING PROTEIN"/>
    <property type="match status" value="1"/>
</dbReference>
<dbReference type="PROSITE" id="PS51462">
    <property type="entry name" value="NUDIX"/>
    <property type="match status" value="1"/>
</dbReference>
<dbReference type="PROSITE" id="PS00893">
    <property type="entry name" value="NUDIX_BOX"/>
    <property type="match status" value="1"/>
</dbReference>
<accession>A0ABV7ZF19</accession>
<keyword evidence="2" id="KW-0378">Hydrolase</keyword>
<dbReference type="SUPFAM" id="SSF55811">
    <property type="entry name" value="Nudix"/>
    <property type="match status" value="1"/>
</dbReference>
<evidence type="ECO:0000259" key="3">
    <source>
        <dbReference type="PROSITE" id="PS51462"/>
    </source>
</evidence>
<evidence type="ECO:0000313" key="5">
    <source>
        <dbReference type="Proteomes" id="UP001595803"/>
    </source>
</evidence>
<sequence length="204" mass="22298">MSDRPESTPPAEHPNWPALVEDTAQPWETLSSRALVSGMRSVHEDLVRLPGGVETTYQYRQRGPRAVFALPVTADGQAVLIRQYRYPLRATVTEVVAGGIEAGESILAAAQREVAEEVGGQGGEWIALPGFYPQPSISGVVFYPFLALGVTLGDMTHEDTETIERVVVPLPEAYRRLEAGEIHDGPSSLTLFHARRVLEDRGLL</sequence>
<dbReference type="CDD" id="cd24161">
    <property type="entry name" value="NUDIX_ADPRase_Ndx2"/>
    <property type="match status" value="1"/>
</dbReference>
<reference evidence="5" key="1">
    <citation type="journal article" date="2019" name="Int. J. Syst. Evol. Microbiol.">
        <title>The Global Catalogue of Microorganisms (GCM) 10K type strain sequencing project: providing services to taxonomists for standard genome sequencing and annotation.</title>
        <authorList>
            <consortium name="The Broad Institute Genomics Platform"/>
            <consortium name="The Broad Institute Genome Sequencing Center for Infectious Disease"/>
            <person name="Wu L."/>
            <person name="Ma J."/>
        </authorList>
    </citation>
    <scope>NUCLEOTIDE SEQUENCE [LARGE SCALE GENOMIC DNA]</scope>
    <source>
        <strain evidence="5">CCTCC AB 2017081</strain>
    </source>
</reference>
<dbReference type="Gene3D" id="3.90.79.10">
    <property type="entry name" value="Nucleoside Triphosphate Pyrophosphohydrolase"/>
    <property type="match status" value="1"/>
</dbReference>
<proteinExistence type="predicted"/>
<feature type="domain" description="Nudix hydrolase" evidence="3">
    <location>
        <begin position="63"/>
        <end position="190"/>
    </location>
</feature>
<organism evidence="4 5">
    <name type="scientific">Deinococcus rufus</name>
    <dbReference type="NCBI Taxonomy" id="2136097"/>
    <lineage>
        <taxon>Bacteria</taxon>
        <taxon>Thermotogati</taxon>
        <taxon>Deinococcota</taxon>
        <taxon>Deinococci</taxon>
        <taxon>Deinococcales</taxon>
        <taxon>Deinococcaceae</taxon>
        <taxon>Deinococcus</taxon>
    </lineage>
</organism>
<gene>
    <name evidence="4" type="ORF">ACFOSB_22615</name>
</gene>
<name>A0ABV7ZF19_9DEIO</name>
<comment type="cofactor">
    <cofactor evidence="1">
        <name>Mg(2+)</name>
        <dbReference type="ChEBI" id="CHEBI:18420"/>
    </cofactor>
</comment>
<dbReference type="InterPro" id="IPR000086">
    <property type="entry name" value="NUDIX_hydrolase_dom"/>
</dbReference>
<evidence type="ECO:0000256" key="1">
    <source>
        <dbReference type="ARBA" id="ARBA00001946"/>
    </source>
</evidence>
<dbReference type="RefSeq" id="WP_322474394.1">
    <property type="nucleotide sequence ID" value="NZ_JBHRZG010000024.1"/>
</dbReference>
<comment type="caution">
    <text evidence="4">The sequence shown here is derived from an EMBL/GenBank/DDBJ whole genome shotgun (WGS) entry which is preliminary data.</text>
</comment>
<dbReference type="InterPro" id="IPR015797">
    <property type="entry name" value="NUDIX_hydrolase-like_dom_sf"/>
</dbReference>